<dbReference type="InterPro" id="IPR001387">
    <property type="entry name" value="Cro/C1-type_HTH"/>
</dbReference>
<dbReference type="EMBL" id="BK032766">
    <property type="protein sequence ID" value="DAF59241.1"/>
    <property type="molecule type" value="Genomic_DNA"/>
</dbReference>
<dbReference type="GO" id="GO:0003677">
    <property type="term" value="F:DNA binding"/>
    <property type="evidence" value="ECO:0007669"/>
    <property type="project" value="InterPro"/>
</dbReference>
<evidence type="ECO:0000313" key="2">
    <source>
        <dbReference type="EMBL" id="DAF59241.1"/>
    </source>
</evidence>
<organism evidence="2">
    <name type="scientific">Siphoviridae sp. ct3fB6</name>
    <dbReference type="NCBI Taxonomy" id="2827770"/>
    <lineage>
        <taxon>Viruses</taxon>
        <taxon>Duplodnaviria</taxon>
        <taxon>Heunggongvirae</taxon>
        <taxon>Uroviricota</taxon>
        <taxon>Caudoviricetes</taxon>
    </lineage>
</organism>
<dbReference type="PROSITE" id="PS50943">
    <property type="entry name" value="HTH_CROC1"/>
    <property type="match status" value="1"/>
</dbReference>
<proteinExistence type="predicted"/>
<protein>
    <submittedName>
        <fullName evidence="2">HTH-type transcriptional regulator</fullName>
    </submittedName>
</protein>
<evidence type="ECO:0000259" key="1">
    <source>
        <dbReference type="PROSITE" id="PS50943"/>
    </source>
</evidence>
<reference evidence="2" key="1">
    <citation type="journal article" date="2021" name="Proc. Natl. Acad. Sci. U.S.A.">
        <title>A Catalog of Tens of Thousands of Viruses from Human Metagenomes Reveals Hidden Associations with Chronic Diseases.</title>
        <authorList>
            <person name="Tisza M.J."/>
            <person name="Buck C.B."/>
        </authorList>
    </citation>
    <scope>NUCLEOTIDE SEQUENCE</scope>
    <source>
        <strain evidence="2">Ct3fB6</strain>
    </source>
</reference>
<dbReference type="InterPro" id="IPR010982">
    <property type="entry name" value="Lambda_DNA-bd_dom_sf"/>
</dbReference>
<name>A0A8S5T7K9_9CAUD</name>
<sequence>MYISKINTSQAPIDVSLREMLAKFIQENEIIESSIADEIGIHKETLSKFLEGKAELKFMQAIRLMKLLDLTESQLVSAYCKDINIDEASSLDKFEKLSYIMQNFDVPTLKKIGIIKSRAKIDEYEQCICDFFGFSSIYEYDDTSLMPTLFSKSKKKILQEKEAKMTTFWLKCAISSFSKIDNPNDYDKDLLFQLLKRASEFTQDEVNGYKRFVLVLFQLGITVLTQSYVSGTKSFGVTMILNGKPCIIITDMNKQYHKLWINLLHELYHVINDFEMLESMDYHLSNSETPELLLNENRADQFALDVLVNPSVQSKLRKIISFPFKVHLLAKELNISPSIIYGVYLESLPNGRLKAQEFAKYNNGDNLISSDIATRNILFDAVEKRSLENAIEKMKTELFKRAI</sequence>
<dbReference type="Gene3D" id="1.10.260.40">
    <property type="entry name" value="lambda repressor-like DNA-binding domains"/>
    <property type="match status" value="1"/>
</dbReference>
<feature type="domain" description="HTH cro/C1-type" evidence="1">
    <location>
        <begin position="36"/>
        <end position="75"/>
    </location>
</feature>
<accession>A0A8S5T7K9</accession>